<evidence type="ECO:0000256" key="1">
    <source>
        <dbReference type="SAM" id="MobiDB-lite"/>
    </source>
</evidence>
<comment type="caution">
    <text evidence="2">The sequence shown here is derived from an EMBL/GenBank/DDBJ whole genome shotgun (WGS) entry which is preliminary data.</text>
</comment>
<dbReference type="EMBL" id="JABDTM020024385">
    <property type="protein sequence ID" value="KAH0814327.1"/>
    <property type="molecule type" value="Genomic_DNA"/>
</dbReference>
<accession>A0A8J6LBI0</accession>
<protein>
    <submittedName>
        <fullName evidence="2">Uncharacterized protein</fullName>
    </submittedName>
</protein>
<keyword evidence="3" id="KW-1185">Reference proteome</keyword>
<evidence type="ECO:0000313" key="2">
    <source>
        <dbReference type="EMBL" id="KAH0814327.1"/>
    </source>
</evidence>
<feature type="region of interest" description="Disordered" evidence="1">
    <location>
        <begin position="292"/>
        <end position="312"/>
    </location>
</feature>
<sequence>MVDSYRLMPPTTTERPNLGVTFLHSYGHVSSRGTTVMVLAMVRSPLDVHGDQPRVCHGKCDNPWKGLFCGERRAFLWYHRAVPPVSGAFWAQNGANFLRARREGRRRSNGTSTPLQYAGIDVRLNWYHTKRKVAQPCHPVGYGRGGTCYQFDFKVRLGSELRDVIWWQRLIVEPIGLKKIDAKATALGSQIPRRFLNQGNELRNLKEKGPHLILLVVQQPKKKMSRCSLFFLRSSDLVSVLPITKNLPGLWLTICKTSLTSFLLTTSKLSPTNISKLTALSLLWFSTSKDLNGRTSSTPSVPNPKSKSSSNI</sequence>
<reference evidence="2" key="2">
    <citation type="submission" date="2021-08" db="EMBL/GenBank/DDBJ databases">
        <authorList>
            <person name="Eriksson T."/>
        </authorList>
    </citation>
    <scope>NUCLEOTIDE SEQUENCE</scope>
    <source>
        <strain evidence="2">Stoneville</strain>
        <tissue evidence="2">Whole head</tissue>
    </source>
</reference>
<reference evidence="2" key="1">
    <citation type="journal article" date="2020" name="J Insects Food Feed">
        <title>The yellow mealworm (Tenebrio molitor) genome: a resource for the emerging insects as food and feed industry.</title>
        <authorList>
            <person name="Eriksson T."/>
            <person name="Andere A."/>
            <person name="Kelstrup H."/>
            <person name="Emery V."/>
            <person name="Picard C."/>
        </authorList>
    </citation>
    <scope>NUCLEOTIDE SEQUENCE</scope>
    <source>
        <strain evidence="2">Stoneville</strain>
        <tissue evidence="2">Whole head</tissue>
    </source>
</reference>
<dbReference type="Proteomes" id="UP000719412">
    <property type="component" value="Unassembled WGS sequence"/>
</dbReference>
<name>A0A8J6LBI0_TENMO</name>
<organism evidence="2 3">
    <name type="scientific">Tenebrio molitor</name>
    <name type="common">Yellow mealworm beetle</name>
    <dbReference type="NCBI Taxonomy" id="7067"/>
    <lineage>
        <taxon>Eukaryota</taxon>
        <taxon>Metazoa</taxon>
        <taxon>Ecdysozoa</taxon>
        <taxon>Arthropoda</taxon>
        <taxon>Hexapoda</taxon>
        <taxon>Insecta</taxon>
        <taxon>Pterygota</taxon>
        <taxon>Neoptera</taxon>
        <taxon>Endopterygota</taxon>
        <taxon>Coleoptera</taxon>
        <taxon>Polyphaga</taxon>
        <taxon>Cucujiformia</taxon>
        <taxon>Tenebrionidae</taxon>
        <taxon>Tenebrio</taxon>
    </lineage>
</organism>
<evidence type="ECO:0000313" key="3">
    <source>
        <dbReference type="Proteomes" id="UP000719412"/>
    </source>
</evidence>
<gene>
    <name evidence="2" type="ORF">GEV33_008464</name>
</gene>
<feature type="compositionally biased region" description="Low complexity" evidence="1">
    <location>
        <begin position="295"/>
        <end position="312"/>
    </location>
</feature>
<proteinExistence type="predicted"/>
<dbReference type="AlphaFoldDB" id="A0A8J6LBI0"/>